<reference evidence="1 2" key="1">
    <citation type="submission" date="2021-01" db="EMBL/GenBank/DDBJ databases">
        <title>Genome Sequencing of Type Strains.</title>
        <authorList>
            <person name="Lemaire J.F."/>
            <person name="Inderbitzin P."/>
            <person name="Collins S.B."/>
            <person name="Wespe N."/>
            <person name="Knight-Connoni V."/>
        </authorList>
    </citation>
    <scope>NUCLEOTIDE SEQUENCE [LARGE SCALE GENOMIC DNA]</scope>
    <source>
        <strain evidence="1 2">DSM 14730</strain>
    </source>
</reference>
<comment type="caution">
    <text evidence="1">The sequence shown here is derived from an EMBL/GenBank/DDBJ whole genome shotgun (WGS) entry which is preliminary data.</text>
</comment>
<accession>A0ABS2ZIK8</accession>
<sequence length="287" mass="33604">MNIHGSHPFTSNLKPFFDDLINNYLEGYYLKIIKEINPVTDIEYRVWIFFVKTLNTLRSINLLFSSGNIVEARILMRSLFELTILTKKLIKDKEVFIKYSKAYEMFKRIETAIINIGLIENDQSITFFTKEELEQLIKDLENEISTLGFTPTNNKNSGKPHVNKYFEIFELAKDVGEEVQYKTTYKNLCLDTHTSSSHFYKYLVKDDIVENKFKLNMHPYLHEQDLMISLTVMFSYECIDHLTETFGIEKDVVANRQFHKLAKMSYLLLPQLIKQGTAKKHGIGLLI</sequence>
<protein>
    <submittedName>
        <fullName evidence="1">Uncharacterized protein</fullName>
    </submittedName>
</protein>
<dbReference type="RefSeq" id="WP_188402178.1">
    <property type="nucleotide sequence ID" value="NZ_BMCE01000001.1"/>
</dbReference>
<keyword evidence="2" id="KW-1185">Reference proteome</keyword>
<evidence type="ECO:0000313" key="1">
    <source>
        <dbReference type="EMBL" id="MBN3547983.1"/>
    </source>
</evidence>
<gene>
    <name evidence="1" type="ORF">JYA64_21965</name>
</gene>
<dbReference type="Pfam" id="PF18928">
    <property type="entry name" value="DUF5677"/>
    <property type="match status" value="1"/>
</dbReference>
<dbReference type="InterPro" id="IPR043733">
    <property type="entry name" value="DUF5677"/>
</dbReference>
<organism evidence="1 2">
    <name type="scientific">Fictibacillus barbaricus</name>
    <dbReference type="NCBI Taxonomy" id="182136"/>
    <lineage>
        <taxon>Bacteria</taxon>
        <taxon>Bacillati</taxon>
        <taxon>Bacillota</taxon>
        <taxon>Bacilli</taxon>
        <taxon>Bacillales</taxon>
        <taxon>Fictibacillaceae</taxon>
        <taxon>Fictibacillus</taxon>
    </lineage>
</organism>
<dbReference type="Proteomes" id="UP001319060">
    <property type="component" value="Unassembled WGS sequence"/>
</dbReference>
<proteinExistence type="predicted"/>
<name>A0ABS2ZIK8_9BACL</name>
<dbReference type="EMBL" id="JAFHKS010000044">
    <property type="protein sequence ID" value="MBN3547983.1"/>
    <property type="molecule type" value="Genomic_DNA"/>
</dbReference>
<evidence type="ECO:0000313" key="2">
    <source>
        <dbReference type="Proteomes" id="UP001319060"/>
    </source>
</evidence>